<organism evidence="1 2">
    <name type="scientific">Candidatus Neomicrothrix subdominans</name>
    <dbReference type="NCBI Taxonomy" id="2954438"/>
    <lineage>
        <taxon>Bacteria</taxon>
        <taxon>Bacillati</taxon>
        <taxon>Actinomycetota</taxon>
        <taxon>Acidimicrobiia</taxon>
        <taxon>Acidimicrobiales</taxon>
        <taxon>Microthrixaceae</taxon>
        <taxon>Candidatus Neomicrothrix</taxon>
    </lineage>
</organism>
<name>A0A936ND55_9ACTN</name>
<reference evidence="1 2" key="1">
    <citation type="submission" date="2020-10" db="EMBL/GenBank/DDBJ databases">
        <title>Connecting structure to function with the recovery of over 1000 high-quality activated sludge metagenome-assembled genomes encoding full-length rRNA genes using long-read sequencing.</title>
        <authorList>
            <person name="Singleton C.M."/>
            <person name="Petriglieri F."/>
            <person name="Kristensen J.M."/>
            <person name="Kirkegaard R.H."/>
            <person name="Michaelsen T.Y."/>
            <person name="Andersen M.H."/>
            <person name="Karst S.M."/>
            <person name="Dueholm M.S."/>
            <person name="Nielsen P.H."/>
            <person name="Albertsen M."/>
        </authorList>
    </citation>
    <scope>NUCLEOTIDE SEQUENCE [LARGE SCALE GENOMIC DNA]</scope>
    <source>
        <strain evidence="1">Lyne_18-Q3-R50-59_MAXAC.006</strain>
    </source>
</reference>
<protein>
    <submittedName>
        <fullName evidence="1">Uncharacterized protein</fullName>
    </submittedName>
</protein>
<sequence>MPTQELEVVEVSIDDLVATTSGEDVEALAGPLLRLEPLASYKPLESVAPVLSATMFPALKAVAEASPAAAALFRKSAELGVGLSVVFPPTVMKGLSNGSLKLMETATGDAAIAVSSTTGQIVKHGRVVSDSAAAVGGGAGAVAGGVAGAAASGTTLVAMAPILIPVAIAAAAAVAQQARLERALASIQAAVDRIEARLEDTDHGICDAAEAFLVTTGHAVQYGPLPPYLRLELAAQRARIEALYASRRRWVRRFKEQLEREQIEYEKKHGESQPWADEVERLAREGKLEEELVLFVRALLSQTKFDALAAICLAEEGSSEVAMRMLDSSAKELRSEFFDLHNRLKPLAIHEPVKSFRDKVPLMGNRTEHAHSVIKALVEQLDQHVLPNIPNPWVDTPLEVSLSPDQVVALSRP</sequence>
<proteinExistence type="predicted"/>
<gene>
    <name evidence="1" type="ORF">IPN02_14945</name>
</gene>
<accession>A0A936ND55</accession>
<dbReference type="EMBL" id="JADJZA010000008">
    <property type="protein sequence ID" value="MBK9298098.1"/>
    <property type="molecule type" value="Genomic_DNA"/>
</dbReference>
<dbReference type="Proteomes" id="UP000727993">
    <property type="component" value="Unassembled WGS sequence"/>
</dbReference>
<comment type="caution">
    <text evidence="1">The sequence shown here is derived from an EMBL/GenBank/DDBJ whole genome shotgun (WGS) entry which is preliminary data.</text>
</comment>
<evidence type="ECO:0000313" key="2">
    <source>
        <dbReference type="Proteomes" id="UP000727993"/>
    </source>
</evidence>
<evidence type="ECO:0000313" key="1">
    <source>
        <dbReference type="EMBL" id="MBK9298098.1"/>
    </source>
</evidence>
<dbReference type="AlphaFoldDB" id="A0A936ND55"/>